<name>A0ABR7K3A1_9FIRM</name>
<evidence type="ECO:0000256" key="1">
    <source>
        <dbReference type="ARBA" id="ARBA00004141"/>
    </source>
</evidence>
<gene>
    <name evidence="7" type="ORF">H8891_07120</name>
</gene>
<protein>
    <submittedName>
        <fullName evidence="7">ABC transporter permease</fullName>
    </submittedName>
</protein>
<sequence>MNVLRLTFANLKRYIKNTSLLIGLIVIPFTLVMFVNLFNSSDNTSMYSPNVSIVCNANGKYETELIKKLKIDNKDIFSYDKKDEAMNLLENNDTSVVFVLNNNFSSDIDKSVKPSIKAYKTKDGGGSIWHESLIENFINDKLKEKIDPNINSKLVTANIVDKDKFEDIQSLITILLVCYWLYANSGVLCKDLLDLRSNNVLTRMISTKNKNIEIIFSIFFALFLLQSLSCLLVLIILKFILDISISFNMFIMVIANSFTATGFIVALTRIFKNEASVSIVSIIYSIFIMFLSIIPMFDNLSKNLSFLNNLAKLSPLYWTIESLSTSNITFNLIAILLIGLVFVTAGSFKLRKFAKN</sequence>
<dbReference type="InterPro" id="IPR052902">
    <property type="entry name" value="ABC-2_transporter"/>
</dbReference>
<evidence type="ECO:0000256" key="4">
    <source>
        <dbReference type="ARBA" id="ARBA00023136"/>
    </source>
</evidence>
<comment type="caution">
    <text evidence="7">The sequence shown here is derived from an EMBL/GenBank/DDBJ whole genome shotgun (WGS) entry which is preliminary data.</text>
</comment>
<proteinExistence type="predicted"/>
<feature type="transmembrane region" description="Helical" evidence="5">
    <location>
        <begin position="328"/>
        <end position="348"/>
    </location>
</feature>
<organism evidence="7 8">
    <name type="scientific">Paeniclostridium hominis</name>
    <dbReference type="NCBI Taxonomy" id="2764329"/>
    <lineage>
        <taxon>Bacteria</taxon>
        <taxon>Bacillati</taxon>
        <taxon>Bacillota</taxon>
        <taxon>Clostridia</taxon>
        <taxon>Peptostreptococcales</taxon>
        <taxon>Peptostreptococcaceae</taxon>
        <taxon>Paeniclostridium</taxon>
    </lineage>
</organism>
<dbReference type="Pfam" id="PF12698">
    <property type="entry name" value="ABC2_membrane_3"/>
    <property type="match status" value="1"/>
</dbReference>
<feature type="transmembrane region" description="Helical" evidence="5">
    <location>
        <begin position="247"/>
        <end position="267"/>
    </location>
</feature>
<feature type="transmembrane region" description="Helical" evidence="5">
    <location>
        <begin position="171"/>
        <end position="193"/>
    </location>
</feature>
<accession>A0ABR7K3A1</accession>
<reference evidence="7 8" key="1">
    <citation type="submission" date="2020-08" db="EMBL/GenBank/DDBJ databases">
        <authorList>
            <person name="Liu C."/>
            <person name="Sun Q."/>
        </authorList>
    </citation>
    <scope>NUCLEOTIDE SEQUENCE [LARGE SCALE GENOMIC DNA]</scope>
    <source>
        <strain evidence="7 8">NSJ-45</strain>
    </source>
</reference>
<feature type="transmembrane region" description="Helical" evidence="5">
    <location>
        <begin position="20"/>
        <end position="38"/>
    </location>
</feature>
<evidence type="ECO:0000313" key="7">
    <source>
        <dbReference type="EMBL" id="MBC6003569.1"/>
    </source>
</evidence>
<evidence type="ECO:0000256" key="2">
    <source>
        <dbReference type="ARBA" id="ARBA00022692"/>
    </source>
</evidence>
<dbReference type="PANTHER" id="PTHR43027:SF1">
    <property type="entry name" value="DOXORUBICIN RESISTANCE ABC TRANSPORTER PERMEASE PROTEIN DRRC-RELATED"/>
    <property type="match status" value="1"/>
</dbReference>
<evidence type="ECO:0000256" key="3">
    <source>
        <dbReference type="ARBA" id="ARBA00022989"/>
    </source>
</evidence>
<keyword evidence="2 5" id="KW-0812">Transmembrane</keyword>
<dbReference type="Gene3D" id="3.40.1710.10">
    <property type="entry name" value="abc type-2 transporter like domain"/>
    <property type="match status" value="1"/>
</dbReference>
<comment type="subcellular location">
    <subcellularLocation>
        <location evidence="1">Membrane</location>
        <topology evidence="1">Multi-pass membrane protein</topology>
    </subcellularLocation>
</comment>
<keyword evidence="4 5" id="KW-0472">Membrane</keyword>
<evidence type="ECO:0000256" key="5">
    <source>
        <dbReference type="SAM" id="Phobius"/>
    </source>
</evidence>
<evidence type="ECO:0000313" key="8">
    <source>
        <dbReference type="Proteomes" id="UP000611796"/>
    </source>
</evidence>
<keyword evidence="8" id="KW-1185">Reference proteome</keyword>
<feature type="transmembrane region" description="Helical" evidence="5">
    <location>
        <begin position="279"/>
        <end position="297"/>
    </location>
</feature>
<dbReference type="EMBL" id="JACRWD010000001">
    <property type="protein sequence ID" value="MBC6003569.1"/>
    <property type="molecule type" value="Genomic_DNA"/>
</dbReference>
<feature type="domain" description="ABC-2 type transporter transmembrane" evidence="6">
    <location>
        <begin position="19"/>
        <end position="346"/>
    </location>
</feature>
<evidence type="ECO:0000259" key="6">
    <source>
        <dbReference type="Pfam" id="PF12698"/>
    </source>
</evidence>
<dbReference type="InterPro" id="IPR013525">
    <property type="entry name" value="ABC2_TM"/>
</dbReference>
<dbReference type="PANTHER" id="PTHR43027">
    <property type="entry name" value="DOXORUBICIN RESISTANCE ABC TRANSPORTER PERMEASE PROTEIN DRRC-RELATED"/>
    <property type="match status" value="1"/>
</dbReference>
<keyword evidence="3 5" id="KW-1133">Transmembrane helix</keyword>
<dbReference type="Proteomes" id="UP000611796">
    <property type="component" value="Unassembled WGS sequence"/>
</dbReference>
<feature type="transmembrane region" description="Helical" evidence="5">
    <location>
        <begin position="214"/>
        <end position="241"/>
    </location>
</feature>
<dbReference type="RefSeq" id="WP_187005799.1">
    <property type="nucleotide sequence ID" value="NZ_JACRWD010000001.1"/>
</dbReference>